<sequence>MSSPAASSRGSSESHERTASLTSTVYYKQESFKTFQDRVFQLCEEVLAPPNSQITVEKMRGGSYNRVIAITWTSNDDCKAHHFILRVPRDWPVSIGRHLGPLKLLYQQGRIPVPEVVKFDTTLKNILGLPYMLQVRMPGKSLDFTYHDLPHHTKCAIATRVGEVFASLHSIRSVVAGRPTMSLKEIRVARFRDPEERWTNAMPDLVPYENGPTSQSTFDLIHAIIAPQLERAISQNEEVERVNYLQQILSVASEMHKFDVWGENGYCICHMDLALRNIMVEEPSLTNSSGMTGILDWDSAIFAPLVMSCTPPRWLWASYPDWIEYGEDEWYDTKDFLACDSLSPESCELKKFFENAAGPVYARLAEGPQYRLARRLLRFVFQLSHYDAHLANFDEVAEQWAIIRGPQCG</sequence>
<keyword evidence="4" id="KW-1185">Reference proteome</keyword>
<dbReference type="SUPFAM" id="SSF56112">
    <property type="entry name" value="Protein kinase-like (PK-like)"/>
    <property type="match status" value="1"/>
</dbReference>
<evidence type="ECO:0000256" key="1">
    <source>
        <dbReference type="SAM" id="MobiDB-lite"/>
    </source>
</evidence>
<gene>
    <name evidence="3" type="ORF">N7493_008705</name>
</gene>
<comment type="caution">
    <text evidence="3">The sequence shown here is derived from an EMBL/GenBank/DDBJ whole genome shotgun (WGS) entry which is preliminary data.</text>
</comment>
<dbReference type="PANTHER" id="PTHR21310">
    <property type="entry name" value="AMINOGLYCOSIDE PHOSPHOTRANSFERASE-RELATED-RELATED"/>
    <property type="match status" value="1"/>
</dbReference>
<dbReference type="InterPro" id="IPR002575">
    <property type="entry name" value="Aminoglycoside_PTrfase"/>
</dbReference>
<dbReference type="InterPro" id="IPR051678">
    <property type="entry name" value="AGP_Transferase"/>
</dbReference>
<dbReference type="EMBL" id="JAQJAN010000013">
    <property type="protein sequence ID" value="KAJ5712237.1"/>
    <property type="molecule type" value="Genomic_DNA"/>
</dbReference>
<dbReference type="InterPro" id="IPR011009">
    <property type="entry name" value="Kinase-like_dom_sf"/>
</dbReference>
<evidence type="ECO:0000313" key="3">
    <source>
        <dbReference type="EMBL" id="KAJ5712237.1"/>
    </source>
</evidence>
<accession>A0AAD6HF39</accession>
<organism evidence="3 4">
    <name type="scientific">Penicillium malachiteum</name>
    <dbReference type="NCBI Taxonomy" id="1324776"/>
    <lineage>
        <taxon>Eukaryota</taxon>
        <taxon>Fungi</taxon>
        <taxon>Dikarya</taxon>
        <taxon>Ascomycota</taxon>
        <taxon>Pezizomycotina</taxon>
        <taxon>Eurotiomycetes</taxon>
        <taxon>Eurotiomycetidae</taxon>
        <taxon>Eurotiales</taxon>
        <taxon>Aspergillaceae</taxon>
        <taxon>Penicillium</taxon>
    </lineage>
</organism>
<dbReference type="Gene3D" id="3.90.1200.10">
    <property type="match status" value="1"/>
</dbReference>
<protein>
    <recommendedName>
        <fullName evidence="2">Aminoglycoside phosphotransferase domain-containing protein</fullName>
    </recommendedName>
</protein>
<dbReference type="PANTHER" id="PTHR21310:SF56">
    <property type="entry name" value="AMINOGLYCOSIDE PHOSPHOTRANSFERASE DOMAIN-CONTAINING PROTEIN"/>
    <property type="match status" value="1"/>
</dbReference>
<evidence type="ECO:0000259" key="2">
    <source>
        <dbReference type="Pfam" id="PF01636"/>
    </source>
</evidence>
<reference evidence="3" key="2">
    <citation type="submission" date="2023-01" db="EMBL/GenBank/DDBJ databases">
        <authorList>
            <person name="Petersen C."/>
        </authorList>
    </citation>
    <scope>NUCLEOTIDE SEQUENCE</scope>
    <source>
        <strain evidence="3">IBT 17514</strain>
    </source>
</reference>
<feature type="region of interest" description="Disordered" evidence="1">
    <location>
        <begin position="1"/>
        <end position="20"/>
    </location>
</feature>
<feature type="compositionally biased region" description="Low complexity" evidence="1">
    <location>
        <begin position="1"/>
        <end position="11"/>
    </location>
</feature>
<evidence type="ECO:0000313" key="4">
    <source>
        <dbReference type="Proteomes" id="UP001215712"/>
    </source>
</evidence>
<name>A0AAD6HF39_9EURO</name>
<dbReference type="Pfam" id="PF01636">
    <property type="entry name" value="APH"/>
    <property type="match status" value="1"/>
</dbReference>
<reference evidence="3" key="1">
    <citation type="journal article" date="2023" name="IMA Fungus">
        <title>Comparative genomic study of the Penicillium genus elucidates a diverse pangenome and 15 lateral gene transfer events.</title>
        <authorList>
            <person name="Petersen C."/>
            <person name="Sorensen T."/>
            <person name="Nielsen M.R."/>
            <person name="Sondergaard T.E."/>
            <person name="Sorensen J.L."/>
            <person name="Fitzpatrick D.A."/>
            <person name="Frisvad J.C."/>
            <person name="Nielsen K.L."/>
        </authorList>
    </citation>
    <scope>NUCLEOTIDE SEQUENCE</scope>
    <source>
        <strain evidence="3">IBT 17514</strain>
    </source>
</reference>
<dbReference type="Proteomes" id="UP001215712">
    <property type="component" value="Unassembled WGS sequence"/>
</dbReference>
<feature type="domain" description="Aminoglycoside phosphotransferase" evidence="2">
    <location>
        <begin position="56"/>
        <end position="305"/>
    </location>
</feature>
<dbReference type="AlphaFoldDB" id="A0AAD6HF39"/>
<proteinExistence type="predicted"/>